<evidence type="ECO:0000313" key="3">
    <source>
        <dbReference type="Proteomes" id="UP000268162"/>
    </source>
</evidence>
<reference evidence="3" key="1">
    <citation type="journal article" date="2018" name="Nat. Microbiol.">
        <title>Leveraging single-cell genomics to expand the fungal tree of life.</title>
        <authorList>
            <person name="Ahrendt S.R."/>
            <person name="Quandt C.A."/>
            <person name="Ciobanu D."/>
            <person name="Clum A."/>
            <person name="Salamov A."/>
            <person name="Andreopoulos B."/>
            <person name="Cheng J.F."/>
            <person name="Woyke T."/>
            <person name="Pelin A."/>
            <person name="Henrissat B."/>
            <person name="Reynolds N.K."/>
            <person name="Benny G.L."/>
            <person name="Smith M.E."/>
            <person name="James T.Y."/>
            <person name="Grigoriev I.V."/>
        </authorList>
    </citation>
    <scope>NUCLEOTIDE SEQUENCE [LARGE SCALE GENOMIC DNA]</scope>
    <source>
        <strain evidence="3">RSA 468</strain>
    </source>
</reference>
<evidence type="ECO:0000256" key="1">
    <source>
        <dbReference type="SAM" id="SignalP"/>
    </source>
</evidence>
<dbReference type="EMBL" id="ML003555">
    <property type="protein sequence ID" value="RKP33795.1"/>
    <property type="molecule type" value="Genomic_DNA"/>
</dbReference>
<evidence type="ECO:0008006" key="4">
    <source>
        <dbReference type="Google" id="ProtNLM"/>
    </source>
</evidence>
<protein>
    <recommendedName>
        <fullName evidence="4">F-box domain-containing protein</fullName>
    </recommendedName>
</protein>
<feature type="signal peptide" evidence="1">
    <location>
        <begin position="1"/>
        <end position="19"/>
    </location>
</feature>
<organism evidence="2 3">
    <name type="scientific">Dimargaris cristalligena</name>
    <dbReference type="NCBI Taxonomy" id="215637"/>
    <lineage>
        <taxon>Eukaryota</taxon>
        <taxon>Fungi</taxon>
        <taxon>Fungi incertae sedis</taxon>
        <taxon>Zoopagomycota</taxon>
        <taxon>Kickxellomycotina</taxon>
        <taxon>Dimargaritomycetes</taxon>
        <taxon>Dimargaritales</taxon>
        <taxon>Dimargaritaceae</taxon>
        <taxon>Dimargaris</taxon>
    </lineage>
</organism>
<proteinExistence type="predicted"/>
<keyword evidence="3" id="KW-1185">Reference proteome</keyword>
<dbReference type="Proteomes" id="UP000268162">
    <property type="component" value="Unassembled WGS sequence"/>
</dbReference>
<gene>
    <name evidence="2" type="ORF">BJ085DRAFT_29471</name>
</gene>
<accession>A0A4P9ZL19</accession>
<keyword evidence="1" id="KW-0732">Signal</keyword>
<name>A0A4P9ZL19_9FUNG</name>
<sequence length="483" mass="55782">MRIWIVPFLITAQLTGGSSSPATYGQLGGPSLFERLPNELLGVIHSHLGFEDFANVENLTGGLRHRFKLLHLPAIQECVQKLSSLLYSPTSLSDIELKQLVQSWYRLANLETSDQIDNSVSSRWSEILQELNPQPSPPLMYSADDGTTEVMVDKITNQEREAIRLAYRKYLKKNLEEPLLFNVKNRVLVDMSQLTQEQFARNFPFVSLADTWPMDKLGSLLVQLFDYNCHKGMREGLRLLNPRRFDAIFPGLGDPRPTQQVEVHYAVVQRLILTIMWRLFRTNRWEDLRVFYHYMRKGLNTLMPEQFKTHELAMEWARFGIMLGAITGNPDLISVFDSHLEWREFVWKGPSHLQLRTWMVQCLAQLEYQKTAKYLSAHWSLSEENAESTADKQPLGGQCTKYLYNYSVLYLREGSADLGQYVPRTRLWDTEHQGYAFMTVPSAALPPYDSEQLARDRQDLARDRAEPASMGLAGWLTAWWLNL</sequence>
<evidence type="ECO:0000313" key="2">
    <source>
        <dbReference type="EMBL" id="RKP33795.1"/>
    </source>
</evidence>
<feature type="chain" id="PRO_5020528763" description="F-box domain-containing protein" evidence="1">
    <location>
        <begin position="20"/>
        <end position="483"/>
    </location>
</feature>
<dbReference type="AlphaFoldDB" id="A0A4P9ZL19"/>